<feature type="region of interest" description="Disordered" evidence="1">
    <location>
        <begin position="71"/>
        <end position="132"/>
    </location>
</feature>
<evidence type="ECO:0000313" key="3">
    <source>
        <dbReference type="EMBL" id="ORX41198.1"/>
    </source>
</evidence>
<evidence type="ECO:0000313" key="4">
    <source>
        <dbReference type="Proteomes" id="UP000193218"/>
    </source>
</evidence>
<accession>A0A1Y1UT58</accession>
<dbReference type="RefSeq" id="XP_021874877.1">
    <property type="nucleotide sequence ID" value="XM_022014030.1"/>
</dbReference>
<organism evidence="3 4">
    <name type="scientific">Kockovaella imperatae</name>
    <dbReference type="NCBI Taxonomy" id="4999"/>
    <lineage>
        <taxon>Eukaryota</taxon>
        <taxon>Fungi</taxon>
        <taxon>Dikarya</taxon>
        <taxon>Basidiomycota</taxon>
        <taxon>Agaricomycotina</taxon>
        <taxon>Tremellomycetes</taxon>
        <taxon>Tremellales</taxon>
        <taxon>Cuniculitremaceae</taxon>
        <taxon>Kockovaella</taxon>
    </lineage>
</organism>
<gene>
    <name evidence="3" type="ORF">BD324DRAFT_606826</name>
</gene>
<feature type="region of interest" description="Disordered" evidence="1">
    <location>
        <begin position="380"/>
        <end position="436"/>
    </location>
</feature>
<keyword evidence="2" id="KW-1133">Transmembrane helix</keyword>
<dbReference type="OrthoDB" id="2596885at2759"/>
<feature type="region of interest" description="Disordered" evidence="1">
    <location>
        <begin position="1"/>
        <end position="40"/>
    </location>
</feature>
<dbReference type="Proteomes" id="UP000193218">
    <property type="component" value="Unassembled WGS sequence"/>
</dbReference>
<feature type="compositionally biased region" description="Basic and acidic residues" evidence="1">
    <location>
        <begin position="71"/>
        <end position="88"/>
    </location>
</feature>
<dbReference type="AlphaFoldDB" id="A0A1Y1UT58"/>
<dbReference type="EMBL" id="NBSH01000001">
    <property type="protein sequence ID" value="ORX41198.1"/>
    <property type="molecule type" value="Genomic_DNA"/>
</dbReference>
<keyword evidence="2" id="KW-0472">Membrane</keyword>
<feature type="compositionally biased region" description="Pro residues" evidence="1">
    <location>
        <begin position="1"/>
        <end position="16"/>
    </location>
</feature>
<keyword evidence="2" id="KW-0812">Transmembrane</keyword>
<keyword evidence="4" id="KW-1185">Reference proteome</keyword>
<reference evidence="3 4" key="1">
    <citation type="submission" date="2017-03" db="EMBL/GenBank/DDBJ databases">
        <title>Widespread Adenine N6-methylation of Active Genes in Fungi.</title>
        <authorList>
            <consortium name="DOE Joint Genome Institute"/>
            <person name="Mondo S.J."/>
            <person name="Dannebaum R.O."/>
            <person name="Kuo R.C."/>
            <person name="Louie K.B."/>
            <person name="Bewick A.J."/>
            <person name="Labutti K."/>
            <person name="Haridas S."/>
            <person name="Kuo A."/>
            <person name="Salamov A."/>
            <person name="Ahrendt S.R."/>
            <person name="Lau R."/>
            <person name="Bowen B.P."/>
            <person name="Lipzen A."/>
            <person name="Sullivan W."/>
            <person name="Andreopoulos W.B."/>
            <person name="Clum A."/>
            <person name="Lindquist E."/>
            <person name="Daum C."/>
            <person name="Northen T.R."/>
            <person name="Ramamoorthy G."/>
            <person name="Schmitz R.J."/>
            <person name="Gryganskyi A."/>
            <person name="Culley D."/>
            <person name="Magnuson J."/>
            <person name="James T.Y."/>
            <person name="O'Malley M.A."/>
            <person name="Stajich J.E."/>
            <person name="Spatafora J.W."/>
            <person name="Visel A."/>
            <person name="Grigoriev I.V."/>
        </authorList>
    </citation>
    <scope>NUCLEOTIDE SEQUENCE [LARGE SCALE GENOMIC DNA]</scope>
    <source>
        <strain evidence="3 4">NRRL Y-17943</strain>
    </source>
</reference>
<proteinExistence type="predicted"/>
<dbReference type="GeneID" id="33555838"/>
<feature type="region of interest" description="Disordered" evidence="1">
    <location>
        <begin position="262"/>
        <end position="295"/>
    </location>
</feature>
<feature type="compositionally biased region" description="Low complexity" evidence="1">
    <location>
        <begin position="420"/>
        <end position="436"/>
    </location>
</feature>
<name>A0A1Y1UT58_9TREE</name>
<dbReference type="InParanoid" id="A0A1Y1UT58"/>
<evidence type="ECO:0000256" key="1">
    <source>
        <dbReference type="SAM" id="MobiDB-lite"/>
    </source>
</evidence>
<feature type="compositionally biased region" description="Polar residues" evidence="1">
    <location>
        <begin position="479"/>
        <end position="500"/>
    </location>
</feature>
<dbReference type="STRING" id="4999.A0A1Y1UT58"/>
<evidence type="ECO:0000256" key="2">
    <source>
        <dbReference type="SAM" id="Phobius"/>
    </source>
</evidence>
<feature type="compositionally biased region" description="Low complexity" evidence="1">
    <location>
        <begin position="460"/>
        <end position="478"/>
    </location>
</feature>
<feature type="transmembrane region" description="Helical" evidence="2">
    <location>
        <begin position="673"/>
        <end position="696"/>
    </location>
</feature>
<feature type="region of interest" description="Disordered" evidence="1">
    <location>
        <begin position="449"/>
        <end position="514"/>
    </location>
</feature>
<sequence length="697" mass="75331">MTPILSLPPIPGPTTPPSTHRRAASTSSAHPKRPLSSAKTVLSVEVFKRKHAAEYAHLHPDADPKTLAAEAERLEEERRLGREKRESLQKGLQDENQPPRPAQRPLSLVQSRSHARATSTSTLVHARRASRPASSLLPLGQTLEVLLEDASPVTAARPLPATSSPASQSTYSWASSFSGETAELRMAAQYVPTETDLTSDGTVTESEILNSPAARDIRRKRIVAIAHTVRQLEGIGSRELEDPAFFDVLSKAWYARFDTPKGVDTDAMHSPPDPEFRTPHLDEDPSPRLEAESRSRSVRYSYASTLHDLALDGGAAQGSRLMSEKAWLRPSSYVGTPWGQDFAPSSRPVTPDAASLSSHDHYLDSPFSLEPVRGLRRENRAIDPTPTGLGFAGPWWDASRQPTESADFQDGEDDSIPSRLLVPLSTPTTEPSTPFVVLDPVNVTSAQASDMLYPPPLRPSSPSTALSVSNASPSSSPSRPNFTKTPSNTSSRRLSVSDASQPLDGSIGLAISSPPLTPERAMTVSTSEKISRSVVYAGTSRLPAERVMNPAAQTLDPPQNVQISASSSYRDSWRGTASSPAEQIANEANLSQDAGIAKSPPSRLTSPQTLFFVGFLLPLTWFIAGWITCDNAPSDVEKEPGAGVASTISIHRSTSPRHRWAQHDNIWVSRCRLAAAISIPVLVIWALIAIILIAVLR</sequence>
<comment type="caution">
    <text evidence="3">The sequence shown here is derived from an EMBL/GenBank/DDBJ whole genome shotgun (WGS) entry which is preliminary data.</text>
</comment>
<protein>
    <submittedName>
        <fullName evidence="3">Uncharacterized protein</fullName>
    </submittedName>
</protein>